<dbReference type="InterPro" id="IPR020583">
    <property type="entry name" value="Inositol_monoP_metal-BS"/>
</dbReference>
<feature type="binding site" evidence="4">
    <location>
        <position position="86"/>
    </location>
    <ligand>
        <name>Mg(2+)</name>
        <dbReference type="ChEBI" id="CHEBI:18420"/>
        <label>1</label>
        <note>catalytic</note>
    </ligand>
</feature>
<keyword evidence="3 4" id="KW-0460">Magnesium</keyword>
<dbReference type="OrthoDB" id="9772456at2"/>
<dbReference type="Gene3D" id="3.40.190.80">
    <property type="match status" value="1"/>
</dbReference>
<dbReference type="PRINTS" id="PR00377">
    <property type="entry name" value="IMPHPHTASES"/>
</dbReference>
<dbReference type="AlphaFoldDB" id="K9Z167"/>
<feature type="binding site" evidence="4">
    <location>
        <position position="87"/>
    </location>
    <ligand>
        <name>Mg(2+)</name>
        <dbReference type="ChEBI" id="CHEBI:18420"/>
        <label>1</label>
        <note>catalytic</note>
    </ligand>
</feature>
<evidence type="ECO:0000256" key="4">
    <source>
        <dbReference type="PIRSR" id="PIRSR600760-2"/>
    </source>
</evidence>
<dbReference type="GO" id="GO:0008934">
    <property type="term" value="F:inositol monophosphate 1-phosphatase activity"/>
    <property type="evidence" value="ECO:0007669"/>
    <property type="project" value="TreeGrafter"/>
</dbReference>
<dbReference type="PANTHER" id="PTHR20854:SF4">
    <property type="entry name" value="INOSITOL-1-MONOPHOSPHATASE-RELATED"/>
    <property type="match status" value="1"/>
</dbReference>
<dbReference type="eggNOG" id="COG0483">
    <property type="taxonomic scope" value="Bacteria"/>
</dbReference>
<sequence>MIYFWHQVYNFCHQITHRIGESLLADFAQLEPTRKADGSLVTKADKWADEELRLGIKQCFPTHGVLTEETEHILPPNEWCWVIDPIDGTTNFTRGIPIWGISIGLLYRGIPVFGFVHFPQVQQTYHGYYYGNTGLTGPKGAFLNNNLISTSDASPTMNHVVTMCNRSLDILKHDFPCKVRITGVTSYDLISVACGATLGAIEASPKIWDVAGAYPILLAAGGNFVHIDPENAFPLTKGVNYGNISFPCLAVAKENLISVFKPLVESIYQPKSLLNLSSV</sequence>
<keyword evidence="6" id="KW-1185">Reference proteome</keyword>
<dbReference type="HOGENOM" id="CLU_044118_0_2_3"/>
<feature type="binding site" evidence="4">
    <location>
        <position position="209"/>
    </location>
    <ligand>
        <name>Mg(2+)</name>
        <dbReference type="ChEBI" id="CHEBI:18420"/>
        <label>1</label>
        <note>catalytic</note>
    </ligand>
</feature>
<feature type="binding site" evidence="4">
    <location>
        <position position="84"/>
    </location>
    <ligand>
        <name>Mg(2+)</name>
        <dbReference type="ChEBI" id="CHEBI:18420"/>
        <label>1</label>
        <note>catalytic</note>
    </ligand>
</feature>
<dbReference type="Proteomes" id="UP000010480">
    <property type="component" value="Chromosome"/>
</dbReference>
<accession>K9Z167</accession>
<dbReference type="RefSeq" id="WP_015218037.1">
    <property type="nucleotide sequence ID" value="NC_019776.1"/>
</dbReference>
<dbReference type="InterPro" id="IPR000760">
    <property type="entry name" value="Inositol_monophosphatase-like"/>
</dbReference>
<dbReference type="PATRIC" id="fig|755178.3.peg.154"/>
<comment type="cofactor">
    <cofactor evidence="4">
        <name>Mg(2+)</name>
        <dbReference type="ChEBI" id="CHEBI:18420"/>
    </cofactor>
</comment>
<dbReference type="KEGG" id="can:Cyan10605_0148"/>
<dbReference type="GO" id="GO:0046872">
    <property type="term" value="F:metal ion binding"/>
    <property type="evidence" value="ECO:0007669"/>
    <property type="project" value="UniProtKB-KW"/>
</dbReference>
<dbReference type="PANTHER" id="PTHR20854">
    <property type="entry name" value="INOSITOL MONOPHOSPHATASE"/>
    <property type="match status" value="1"/>
</dbReference>
<dbReference type="PROSITE" id="PS00629">
    <property type="entry name" value="IMP_1"/>
    <property type="match status" value="1"/>
</dbReference>
<reference evidence="6" key="1">
    <citation type="journal article" date="2013" name="Proc. Natl. Acad. Sci. U.S.A.">
        <title>Improving the coverage of the cyanobacterial phylum using diversity-driven genome sequencing.</title>
        <authorList>
            <person name="Shih P.M."/>
            <person name="Wu D."/>
            <person name="Latifi A."/>
            <person name="Axen S.D."/>
            <person name="Fewer D.P."/>
            <person name="Talla E."/>
            <person name="Calteau A."/>
            <person name="Cai F."/>
            <person name="Tandeau de Marsac N."/>
            <person name="Rippka R."/>
            <person name="Herdman M."/>
            <person name="Sivonen K."/>
            <person name="Coursin T."/>
            <person name="Laurent T."/>
            <person name="Goodwin L."/>
            <person name="Nolan M."/>
            <person name="Davenport K.W."/>
            <person name="Han C.S."/>
            <person name="Rubin E.M."/>
            <person name="Eisen J.A."/>
            <person name="Woyke T."/>
            <person name="Gugger M."/>
            <person name="Kerfeld C.A."/>
        </authorList>
    </citation>
    <scope>NUCLEOTIDE SEQUENCE [LARGE SCALE GENOMIC DNA]</scope>
    <source>
        <strain evidence="6">PCC 10605</strain>
    </source>
</reference>
<feature type="binding site" evidence="4">
    <location>
        <position position="68"/>
    </location>
    <ligand>
        <name>Mg(2+)</name>
        <dbReference type="ChEBI" id="CHEBI:18420"/>
        <label>1</label>
        <note>catalytic</note>
    </ligand>
</feature>
<evidence type="ECO:0000256" key="3">
    <source>
        <dbReference type="ARBA" id="ARBA00022842"/>
    </source>
</evidence>
<proteinExistence type="predicted"/>
<organism evidence="5 6">
    <name type="scientific">Cyanobacterium aponinum (strain PCC 10605)</name>
    <dbReference type="NCBI Taxonomy" id="755178"/>
    <lineage>
        <taxon>Bacteria</taxon>
        <taxon>Bacillati</taxon>
        <taxon>Cyanobacteriota</taxon>
        <taxon>Cyanophyceae</taxon>
        <taxon>Oscillatoriophycideae</taxon>
        <taxon>Chroococcales</taxon>
        <taxon>Geminocystaceae</taxon>
        <taxon>Cyanobacterium</taxon>
    </lineage>
</organism>
<dbReference type="GO" id="GO:0007165">
    <property type="term" value="P:signal transduction"/>
    <property type="evidence" value="ECO:0007669"/>
    <property type="project" value="TreeGrafter"/>
</dbReference>
<dbReference type="GO" id="GO:0006020">
    <property type="term" value="P:inositol metabolic process"/>
    <property type="evidence" value="ECO:0007669"/>
    <property type="project" value="TreeGrafter"/>
</dbReference>
<name>K9Z167_CYAAP</name>
<dbReference type="STRING" id="755178.Cyan10605_0148"/>
<keyword evidence="2" id="KW-0378">Hydrolase</keyword>
<keyword evidence="1 4" id="KW-0479">Metal-binding</keyword>
<dbReference type="EMBL" id="CP003947">
    <property type="protein sequence ID" value="AFZ52305.1"/>
    <property type="molecule type" value="Genomic_DNA"/>
</dbReference>
<dbReference type="Pfam" id="PF00459">
    <property type="entry name" value="Inositol_P"/>
    <property type="match status" value="1"/>
</dbReference>
<protein>
    <submittedName>
        <fullName evidence="5">Inositol monophosphatase</fullName>
    </submittedName>
</protein>
<evidence type="ECO:0000313" key="5">
    <source>
        <dbReference type="EMBL" id="AFZ52305.1"/>
    </source>
</evidence>
<dbReference type="Gene3D" id="3.30.540.10">
    <property type="entry name" value="Fructose-1,6-Bisphosphatase, subunit A, domain 1"/>
    <property type="match status" value="1"/>
</dbReference>
<dbReference type="SUPFAM" id="SSF56655">
    <property type="entry name" value="Carbohydrate phosphatase"/>
    <property type="match status" value="1"/>
</dbReference>
<evidence type="ECO:0000256" key="2">
    <source>
        <dbReference type="ARBA" id="ARBA00022801"/>
    </source>
</evidence>
<gene>
    <name evidence="5" type="ordered locus">Cyan10605_0148</name>
</gene>
<dbReference type="CDD" id="cd01643">
    <property type="entry name" value="Bacterial_IMPase_like_2"/>
    <property type="match status" value="1"/>
</dbReference>
<evidence type="ECO:0000313" key="6">
    <source>
        <dbReference type="Proteomes" id="UP000010480"/>
    </source>
</evidence>
<evidence type="ECO:0000256" key="1">
    <source>
        <dbReference type="ARBA" id="ARBA00022723"/>
    </source>
</evidence>